<dbReference type="GO" id="GO:0042834">
    <property type="term" value="F:peptidoglycan binding"/>
    <property type="evidence" value="ECO:0007669"/>
    <property type="project" value="InterPro"/>
</dbReference>
<protein>
    <submittedName>
        <fullName evidence="3">Rare lipoprotein A</fullName>
    </submittedName>
</protein>
<dbReference type="GO" id="GO:0009279">
    <property type="term" value="C:cell outer membrane"/>
    <property type="evidence" value="ECO:0007669"/>
    <property type="project" value="TreeGrafter"/>
</dbReference>
<dbReference type="InterPro" id="IPR007730">
    <property type="entry name" value="SPOR-like_dom"/>
</dbReference>
<dbReference type="AlphaFoldDB" id="A0A1B2AES5"/>
<feature type="domain" description="SPOR" evidence="2">
    <location>
        <begin position="295"/>
        <end position="365"/>
    </location>
</feature>
<evidence type="ECO:0000313" key="3">
    <source>
        <dbReference type="EMBL" id="ANY20652.1"/>
    </source>
</evidence>
<dbReference type="STRING" id="692370.A6F68_02151"/>
<dbReference type="InterPro" id="IPR036680">
    <property type="entry name" value="SPOR-like_sf"/>
</dbReference>
<evidence type="ECO:0000313" key="4">
    <source>
        <dbReference type="Proteomes" id="UP000092932"/>
    </source>
</evidence>
<dbReference type="EMBL" id="CP016591">
    <property type="protein sequence ID" value="ANY20652.1"/>
    <property type="molecule type" value="Genomic_DNA"/>
</dbReference>
<dbReference type="PANTHER" id="PTHR34183">
    <property type="entry name" value="ENDOLYTIC PEPTIDOGLYCAN TRANSGLYCOSYLASE RLPA"/>
    <property type="match status" value="1"/>
</dbReference>
<dbReference type="PROSITE" id="PS51257">
    <property type="entry name" value="PROKAR_LIPOPROTEIN"/>
    <property type="match status" value="1"/>
</dbReference>
<dbReference type="KEGG" id="ado:A6F68_02151"/>
<dbReference type="Gene3D" id="3.30.70.1070">
    <property type="entry name" value="Sporulation related repeat"/>
    <property type="match status" value="1"/>
</dbReference>
<keyword evidence="3" id="KW-0449">Lipoprotein</keyword>
<name>A0A1B2AES5_9SPHN</name>
<dbReference type="PROSITE" id="PS51724">
    <property type="entry name" value="SPOR"/>
    <property type="match status" value="1"/>
</dbReference>
<sequence length="366" mass="37084">MRLSVDAGCRLFALGLTAATLAGCGLVGNGGDRPQAVAVATDPTGPAADYPMVLGDPYSVEGVLYTPADTMNYDVVGYAAIDAGQGVTVAHRTLPLPSYVEVTSLSSGKTILARVERRGPMTGTAIIALAPAAAAQLAEDAGGAIRLRRVNPPEKDRIELRAGRAAPDRIETPKSLVEVLRRKLPASGAASLRAPAPARPALAAERPQAASVAKASAELAPVLRPATTPAAVPSSPAAVAAYPLQPLAGSDQAAKPVVVARTEPAPVALRVPFVPEAAAPIAKPATPKAAAERGAQGGDGFVVQAGAFSNRTSAQRVAEALGGYVSPTGKLFRVRTGPFTSRGQAEAALAKVRAAGYSDARVYTAG</sequence>
<dbReference type="PANTHER" id="PTHR34183:SF1">
    <property type="entry name" value="ENDOLYTIC PEPTIDOGLYCAN TRANSGLYCOSYLASE RLPA"/>
    <property type="match status" value="1"/>
</dbReference>
<dbReference type="RefSeq" id="WP_067679686.1">
    <property type="nucleotide sequence ID" value="NZ_CP016591.1"/>
</dbReference>
<proteinExistence type="predicted"/>
<dbReference type="PATRIC" id="fig|692370.5.peg.2163"/>
<dbReference type="Proteomes" id="UP000092932">
    <property type="component" value="Chromosome"/>
</dbReference>
<evidence type="ECO:0000256" key="1">
    <source>
        <dbReference type="SAM" id="SignalP"/>
    </source>
</evidence>
<keyword evidence="1" id="KW-0732">Signal</keyword>
<reference evidence="3 4" key="1">
    <citation type="submission" date="2016-07" db="EMBL/GenBank/DDBJ databases">
        <title>Complete genome sequence of Altererythrobacter dongtanensis KCTC 22672, a type strain with esterase isolated from tidal flat.</title>
        <authorList>
            <person name="Cheng H."/>
            <person name="Wu Y.-H."/>
            <person name="Zhou P."/>
            <person name="Huo Y.-Y."/>
            <person name="Wang C.-S."/>
            <person name="Xu X.-W."/>
        </authorList>
    </citation>
    <scope>NUCLEOTIDE SEQUENCE [LARGE SCALE GENOMIC DNA]</scope>
    <source>
        <strain evidence="3 4">KCTC 22672</strain>
    </source>
</reference>
<dbReference type="SUPFAM" id="SSF110997">
    <property type="entry name" value="Sporulation related repeat"/>
    <property type="match status" value="1"/>
</dbReference>
<evidence type="ECO:0000259" key="2">
    <source>
        <dbReference type="PROSITE" id="PS51724"/>
    </source>
</evidence>
<keyword evidence="4" id="KW-1185">Reference proteome</keyword>
<dbReference type="Pfam" id="PF05036">
    <property type="entry name" value="SPOR"/>
    <property type="match status" value="1"/>
</dbReference>
<gene>
    <name evidence="3" type="primary">rlpA</name>
    <name evidence="3" type="ORF">A6F68_02151</name>
</gene>
<dbReference type="OrthoDB" id="9779128at2"/>
<feature type="chain" id="PRO_5008534113" evidence="1">
    <location>
        <begin position="19"/>
        <end position="366"/>
    </location>
</feature>
<feature type="signal peptide" evidence="1">
    <location>
        <begin position="1"/>
        <end position="18"/>
    </location>
</feature>
<dbReference type="Gene3D" id="2.40.40.10">
    <property type="entry name" value="RlpA-like domain"/>
    <property type="match status" value="1"/>
</dbReference>
<accession>A0A1B2AES5</accession>
<organism evidence="3 4">
    <name type="scientific">Tsuneonella dongtanensis</name>
    <dbReference type="NCBI Taxonomy" id="692370"/>
    <lineage>
        <taxon>Bacteria</taxon>
        <taxon>Pseudomonadati</taxon>
        <taxon>Pseudomonadota</taxon>
        <taxon>Alphaproteobacteria</taxon>
        <taxon>Sphingomonadales</taxon>
        <taxon>Erythrobacteraceae</taxon>
        <taxon>Tsuneonella</taxon>
    </lineage>
</organism>
<dbReference type="InterPro" id="IPR036908">
    <property type="entry name" value="RlpA-like_sf"/>
</dbReference>